<evidence type="ECO:0000313" key="10">
    <source>
        <dbReference type="Proteomes" id="UP000694888"/>
    </source>
</evidence>
<evidence type="ECO:0000256" key="6">
    <source>
        <dbReference type="ARBA" id="ARBA00036164"/>
    </source>
</evidence>
<comment type="catalytic activity">
    <reaction evidence="6">
        <text>1D-myo-inositol 1,4,5-trisphosphate + 2 ATP = 1D-myo-inositol 1,3,4,5,6-pentakisphosphate + 2 ADP + 2 H(+)</text>
        <dbReference type="Rhea" id="RHEA:32359"/>
        <dbReference type="ChEBI" id="CHEBI:15378"/>
        <dbReference type="ChEBI" id="CHEBI:30616"/>
        <dbReference type="ChEBI" id="CHEBI:57733"/>
        <dbReference type="ChEBI" id="CHEBI:203600"/>
        <dbReference type="ChEBI" id="CHEBI:456216"/>
        <dbReference type="EC" id="2.7.1.151"/>
    </reaction>
</comment>
<comment type="similarity">
    <text evidence="1 8">Belongs to the inositol phosphokinase (IPK) family.</text>
</comment>
<protein>
    <recommendedName>
        <fullName evidence="8">Kinase</fullName>
        <ecNumber evidence="8">2.7.-.-</ecNumber>
    </recommendedName>
</protein>
<organism evidence="10 11">
    <name type="scientific">Aplysia californica</name>
    <name type="common">California sea hare</name>
    <dbReference type="NCBI Taxonomy" id="6500"/>
    <lineage>
        <taxon>Eukaryota</taxon>
        <taxon>Metazoa</taxon>
        <taxon>Spiralia</taxon>
        <taxon>Lophotrochozoa</taxon>
        <taxon>Mollusca</taxon>
        <taxon>Gastropoda</taxon>
        <taxon>Heterobranchia</taxon>
        <taxon>Euthyneura</taxon>
        <taxon>Tectipleura</taxon>
        <taxon>Aplysiida</taxon>
        <taxon>Aplysioidea</taxon>
        <taxon>Aplysiidae</taxon>
        <taxon>Aplysia</taxon>
    </lineage>
</organism>
<dbReference type="Pfam" id="PF03770">
    <property type="entry name" value="IPK"/>
    <property type="match status" value="1"/>
</dbReference>
<keyword evidence="10" id="KW-1185">Reference proteome</keyword>
<feature type="compositionally biased region" description="Basic and acidic residues" evidence="9">
    <location>
        <begin position="33"/>
        <end position="45"/>
    </location>
</feature>
<evidence type="ECO:0000256" key="4">
    <source>
        <dbReference type="ARBA" id="ARBA00022777"/>
    </source>
</evidence>
<dbReference type="PANTHER" id="PTHR12400">
    <property type="entry name" value="INOSITOL POLYPHOSPHATE KINASE"/>
    <property type="match status" value="1"/>
</dbReference>
<gene>
    <name evidence="11" type="primary">LOC101852312</name>
</gene>
<feature type="region of interest" description="Disordered" evidence="9">
    <location>
        <begin position="289"/>
        <end position="386"/>
    </location>
</feature>
<sequence>MSKEDTHDPVNRRSNGGRDSDLVKNVHKTRSRSRNENDFPEKDESGLSSLKPQSQGDQLDAGGTCPEWKALDIQIGGHKLAMIDLGNGYILKSLQKPPRGTRELGFYQKVFDDACSDPDLIELKPFLAPFYGAEKKNGTTFLKLKNLTSQFHRPCVTDIKIGKVTYDQEATAEKRSHEAAKYPPMKQLGFRFSGMRVFDPKTQSNQQYENDYCLTLTESNMVTEGLGRFFGLQNGNLRRDAIRPVLSKLKRLESWFLKQKKFSFIASSLLIVYEGLRLDQVKVDRASSSEQDCSPVLEDTGKNEKKSKCGNGKNLDSDLSINRTAEETEAHSSVTNEEKSSIKRFIDHTDAESEPRSKKLKLSTSDVKGNGSHGPHNSCLQEQSDSLNPGMSNSQRVADVCLIDFAHVFPAKKIDENFLFGLQNLINSLETLVTMETIKHSMK</sequence>
<keyword evidence="5" id="KW-0067">ATP-binding</keyword>
<evidence type="ECO:0000256" key="2">
    <source>
        <dbReference type="ARBA" id="ARBA00022679"/>
    </source>
</evidence>
<feature type="compositionally biased region" description="Polar residues" evidence="9">
    <location>
        <begin position="46"/>
        <end position="57"/>
    </location>
</feature>
<proteinExistence type="inferred from homology"/>
<evidence type="ECO:0000256" key="7">
    <source>
        <dbReference type="ARBA" id="ARBA00036525"/>
    </source>
</evidence>
<dbReference type="Gene3D" id="3.30.470.160">
    <property type="entry name" value="Inositol polyphosphate kinase"/>
    <property type="match status" value="1"/>
</dbReference>
<keyword evidence="2 8" id="KW-0808">Transferase</keyword>
<name>A0ABM0JJJ9_APLCA</name>
<evidence type="ECO:0000256" key="1">
    <source>
        <dbReference type="ARBA" id="ARBA00007374"/>
    </source>
</evidence>
<feature type="compositionally biased region" description="Basic and acidic residues" evidence="9">
    <location>
        <begin position="324"/>
        <end position="357"/>
    </location>
</feature>
<dbReference type="PANTHER" id="PTHR12400:SF51">
    <property type="entry name" value="INOSITOL POLYPHOSPHATE MULTIKINASE"/>
    <property type="match status" value="1"/>
</dbReference>
<keyword evidence="3" id="KW-0547">Nucleotide-binding</keyword>
<dbReference type="SUPFAM" id="SSF56104">
    <property type="entry name" value="SAICAR synthase-like"/>
    <property type="match status" value="1"/>
</dbReference>
<accession>A0ABM0JJJ9</accession>
<evidence type="ECO:0000313" key="11">
    <source>
        <dbReference type="RefSeq" id="XP_005095142.1"/>
    </source>
</evidence>
<dbReference type="EC" id="2.7.-.-" evidence="8"/>
<evidence type="ECO:0000256" key="9">
    <source>
        <dbReference type="SAM" id="MobiDB-lite"/>
    </source>
</evidence>
<dbReference type="GeneID" id="101852312"/>
<reference evidence="11" key="1">
    <citation type="submission" date="2025-08" db="UniProtKB">
        <authorList>
            <consortium name="RefSeq"/>
        </authorList>
    </citation>
    <scope>IDENTIFICATION</scope>
</reference>
<evidence type="ECO:0000256" key="5">
    <source>
        <dbReference type="ARBA" id="ARBA00022840"/>
    </source>
</evidence>
<comment type="catalytic activity">
    <reaction evidence="7">
        <text>1D-myo-inositol 1,3,4,6-tetrakisphosphate + ATP = 1D-myo-inositol 1,3,4,5,6-pentakisphosphate + ADP + H(+)</text>
        <dbReference type="Rhea" id="RHEA:12717"/>
        <dbReference type="ChEBI" id="CHEBI:15378"/>
        <dbReference type="ChEBI" id="CHEBI:30616"/>
        <dbReference type="ChEBI" id="CHEBI:57660"/>
        <dbReference type="ChEBI" id="CHEBI:57733"/>
        <dbReference type="ChEBI" id="CHEBI:456216"/>
        <dbReference type="EC" id="2.7.1.140"/>
    </reaction>
</comment>
<dbReference type="Proteomes" id="UP000694888">
    <property type="component" value="Unplaced"/>
</dbReference>
<feature type="region of interest" description="Disordered" evidence="9">
    <location>
        <begin position="1"/>
        <end position="63"/>
    </location>
</feature>
<dbReference type="InterPro" id="IPR038286">
    <property type="entry name" value="IPK_sf"/>
</dbReference>
<dbReference type="RefSeq" id="XP_005095142.1">
    <property type="nucleotide sequence ID" value="XM_005095085.3"/>
</dbReference>
<keyword evidence="4 8" id="KW-0418">Kinase</keyword>
<feature type="compositionally biased region" description="Basic and acidic residues" evidence="9">
    <location>
        <begin position="1"/>
        <end position="24"/>
    </location>
</feature>
<evidence type="ECO:0000256" key="8">
    <source>
        <dbReference type="RuleBase" id="RU363090"/>
    </source>
</evidence>
<dbReference type="InterPro" id="IPR005522">
    <property type="entry name" value="IPK"/>
</dbReference>
<evidence type="ECO:0000256" key="3">
    <source>
        <dbReference type="ARBA" id="ARBA00022741"/>
    </source>
</evidence>